<dbReference type="EMBL" id="QKTX01000002">
    <property type="protein sequence ID" value="PZV86253.1"/>
    <property type="molecule type" value="Genomic_DNA"/>
</dbReference>
<comment type="caution">
    <text evidence="1">The sequence shown here is derived from an EMBL/GenBank/DDBJ whole genome shotgun (WGS) entry which is preliminary data.</text>
</comment>
<evidence type="ECO:0000313" key="2">
    <source>
        <dbReference type="Proteomes" id="UP000248917"/>
    </source>
</evidence>
<dbReference type="AlphaFoldDB" id="A0A326S491"/>
<organism evidence="1 2">
    <name type="scientific">Algoriphagus aquaeductus</name>
    <dbReference type="NCBI Taxonomy" id="475299"/>
    <lineage>
        <taxon>Bacteria</taxon>
        <taxon>Pseudomonadati</taxon>
        <taxon>Bacteroidota</taxon>
        <taxon>Cytophagia</taxon>
        <taxon>Cytophagales</taxon>
        <taxon>Cyclobacteriaceae</taxon>
        <taxon>Algoriphagus</taxon>
    </lineage>
</organism>
<keyword evidence="2" id="KW-1185">Reference proteome</keyword>
<gene>
    <name evidence="1" type="ORF">CLV31_102149</name>
</gene>
<proteinExistence type="predicted"/>
<accession>A0A326S491</accession>
<reference evidence="1 2" key="1">
    <citation type="submission" date="2018-06" db="EMBL/GenBank/DDBJ databases">
        <title>Genomic Encyclopedia of Archaeal and Bacterial Type Strains, Phase II (KMG-II): from individual species to whole genera.</title>
        <authorList>
            <person name="Goeker M."/>
        </authorList>
    </citation>
    <scope>NUCLEOTIDE SEQUENCE [LARGE SCALE GENOMIC DNA]</scope>
    <source>
        <strain evidence="1 2">T4</strain>
    </source>
</reference>
<dbReference type="RefSeq" id="WP_181452559.1">
    <property type="nucleotide sequence ID" value="NZ_JBJINY010000052.1"/>
</dbReference>
<dbReference type="Proteomes" id="UP000248917">
    <property type="component" value="Unassembled WGS sequence"/>
</dbReference>
<sequence length="46" mass="5479">MKKKKVSPSDNQERRKQVERLIQAKGTIELPVDLDILRDRKTLFEK</sequence>
<evidence type="ECO:0000313" key="1">
    <source>
        <dbReference type="EMBL" id="PZV86253.1"/>
    </source>
</evidence>
<protein>
    <submittedName>
        <fullName evidence="1">Uncharacterized protein</fullName>
    </submittedName>
</protein>
<name>A0A326S491_9BACT</name>